<protein>
    <recommendedName>
        <fullName evidence="11">V-type proton ATPase proteolipid subunit</fullName>
    </recommendedName>
</protein>
<evidence type="ECO:0000259" key="12">
    <source>
        <dbReference type="Pfam" id="PF00137"/>
    </source>
</evidence>
<feature type="domain" description="V-ATPase proteolipid subunit C-like" evidence="12">
    <location>
        <begin position="17"/>
        <end position="76"/>
    </location>
</feature>
<evidence type="ECO:0000256" key="1">
    <source>
        <dbReference type="ARBA" id="ARBA00002481"/>
    </source>
</evidence>
<comment type="similarity">
    <text evidence="3 11">Belongs to the V-ATPase proteolipid subunit family.</text>
</comment>
<feature type="transmembrane region" description="Helical" evidence="11">
    <location>
        <begin position="100"/>
        <end position="121"/>
    </location>
</feature>
<dbReference type="PANTHER" id="PTHR10263">
    <property type="entry name" value="V-TYPE PROTON ATPASE PROTEOLIPID SUBUNIT"/>
    <property type="match status" value="1"/>
</dbReference>
<comment type="subunit">
    <text evidence="11">V-ATPase is a heteromultimeric enzyme composed of a peripheral catalytic V1 complex attached to an integral membrane V0 proton pore complex.</text>
</comment>
<evidence type="ECO:0000256" key="6">
    <source>
        <dbReference type="ARBA" id="ARBA00022692"/>
    </source>
</evidence>
<evidence type="ECO:0000256" key="7">
    <source>
        <dbReference type="ARBA" id="ARBA00022781"/>
    </source>
</evidence>
<dbReference type="InterPro" id="IPR002379">
    <property type="entry name" value="ATPase_proteolipid_c-like_dom"/>
</dbReference>
<organism evidence="13 14">
    <name type="scientific">Quillaja saponaria</name>
    <name type="common">Soap bark tree</name>
    <dbReference type="NCBI Taxonomy" id="32244"/>
    <lineage>
        <taxon>Eukaryota</taxon>
        <taxon>Viridiplantae</taxon>
        <taxon>Streptophyta</taxon>
        <taxon>Embryophyta</taxon>
        <taxon>Tracheophyta</taxon>
        <taxon>Spermatophyta</taxon>
        <taxon>Magnoliopsida</taxon>
        <taxon>eudicotyledons</taxon>
        <taxon>Gunneridae</taxon>
        <taxon>Pentapetalae</taxon>
        <taxon>rosids</taxon>
        <taxon>fabids</taxon>
        <taxon>Fabales</taxon>
        <taxon>Quillajaceae</taxon>
        <taxon>Quillaja</taxon>
    </lineage>
</organism>
<dbReference type="PROSITE" id="PS51257">
    <property type="entry name" value="PROKAR_LIPOPROTEIN"/>
    <property type="match status" value="1"/>
</dbReference>
<dbReference type="GO" id="GO:0005774">
    <property type="term" value="C:vacuolar membrane"/>
    <property type="evidence" value="ECO:0007669"/>
    <property type="project" value="UniProtKB-SubCell"/>
</dbReference>
<evidence type="ECO:0000256" key="5">
    <source>
        <dbReference type="ARBA" id="ARBA00022554"/>
    </source>
</evidence>
<dbReference type="NCBIfam" id="TIGR01100">
    <property type="entry name" value="V_ATP_synt_C"/>
    <property type="match status" value="1"/>
</dbReference>
<gene>
    <name evidence="13" type="ORF">O6P43_006035</name>
</gene>
<dbReference type="InterPro" id="IPR000245">
    <property type="entry name" value="ATPase_proteolipid_csu"/>
</dbReference>
<feature type="transmembrane region" description="Helical" evidence="11">
    <location>
        <begin position="12"/>
        <end position="35"/>
    </location>
</feature>
<keyword evidence="7 11" id="KW-0375">Hydrogen ion transport</keyword>
<reference evidence="13" key="1">
    <citation type="journal article" date="2023" name="Science">
        <title>Elucidation of the pathway for biosynthesis of saponin adjuvants from the soapbark tree.</title>
        <authorList>
            <person name="Reed J."/>
            <person name="Orme A."/>
            <person name="El-Demerdash A."/>
            <person name="Owen C."/>
            <person name="Martin L.B.B."/>
            <person name="Misra R.C."/>
            <person name="Kikuchi S."/>
            <person name="Rejzek M."/>
            <person name="Martin A.C."/>
            <person name="Harkess A."/>
            <person name="Leebens-Mack J."/>
            <person name="Louveau T."/>
            <person name="Stephenson M.J."/>
            <person name="Osbourn A."/>
        </authorList>
    </citation>
    <scope>NUCLEOTIDE SEQUENCE</scope>
    <source>
        <strain evidence="13">S10</strain>
    </source>
</reference>
<evidence type="ECO:0000256" key="2">
    <source>
        <dbReference type="ARBA" id="ARBA00004128"/>
    </source>
</evidence>
<evidence type="ECO:0000256" key="10">
    <source>
        <dbReference type="ARBA" id="ARBA00023136"/>
    </source>
</evidence>
<accession>A0AAD7VHN0</accession>
<dbReference type="KEGG" id="qsa:O6P43_006035"/>
<sequence>MVSRFSGDETTPFFGFLGATTALVFSCIGVAYGTTKNGVGVASMRVLRPKLVMKSIVPIVMASVLGIYGLITAIIINTGINLKAKSYCLFDGYAHLSFGLRYGLSWLSASIAIGIVSDAGVR</sequence>
<evidence type="ECO:0000256" key="9">
    <source>
        <dbReference type="ARBA" id="ARBA00023065"/>
    </source>
</evidence>
<proteinExistence type="inferred from homology"/>
<keyword evidence="4 11" id="KW-0813">Transport</keyword>
<comment type="subcellular location">
    <subcellularLocation>
        <location evidence="2 11">Vacuole membrane</location>
        <topology evidence="2 11">Multi-pass membrane protein</topology>
    </subcellularLocation>
</comment>
<dbReference type="AlphaFoldDB" id="A0AAD7VHN0"/>
<dbReference type="InterPro" id="IPR035921">
    <property type="entry name" value="F/V-ATP_Csub_sf"/>
</dbReference>
<dbReference type="GO" id="GO:0046961">
    <property type="term" value="F:proton-transporting ATPase activity, rotational mechanism"/>
    <property type="evidence" value="ECO:0007669"/>
    <property type="project" value="InterPro"/>
</dbReference>
<dbReference type="Gene3D" id="1.20.120.610">
    <property type="entry name" value="lithium bound rotor ring of v- atpase"/>
    <property type="match status" value="1"/>
</dbReference>
<keyword evidence="6 11" id="KW-0812">Transmembrane</keyword>
<evidence type="ECO:0000256" key="3">
    <source>
        <dbReference type="ARBA" id="ARBA00007296"/>
    </source>
</evidence>
<dbReference type="InterPro" id="IPR011555">
    <property type="entry name" value="ATPase_proteolipid_su_C_euk"/>
</dbReference>
<evidence type="ECO:0000256" key="11">
    <source>
        <dbReference type="RuleBase" id="RU363060"/>
    </source>
</evidence>
<dbReference type="CDD" id="cd18175">
    <property type="entry name" value="ATP-synt_Vo_c_ATP6C_rpt1"/>
    <property type="match status" value="1"/>
</dbReference>
<feature type="transmembrane region" description="Helical" evidence="11">
    <location>
        <begin position="56"/>
        <end position="80"/>
    </location>
</feature>
<evidence type="ECO:0000256" key="4">
    <source>
        <dbReference type="ARBA" id="ARBA00022448"/>
    </source>
</evidence>
<evidence type="ECO:0000313" key="13">
    <source>
        <dbReference type="EMBL" id="KAJ7976221.1"/>
    </source>
</evidence>
<keyword evidence="10 11" id="KW-0472">Membrane</keyword>
<keyword evidence="8 11" id="KW-1133">Transmembrane helix</keyword>
<dbReference type="SUPFAM" id="SSF81333">
    <property type="entry name" value="F1F0 ATP synthase subunit C"/>
    <property type="match status" value="1"/>
</dbReference>
<evidence type="ECO:0000313" key="14">
    <source>
        <dbReference type="Proteomes" id="UP001163823"/>
    </source>
</evidence>
<name>A0AAD7VHN0_QUISA</name>
<comment type="caution">
    <text evidence="13">The sequence shown here is derived from an EMBL/GenBank/DDBJ whole genome shotgun (WGS) entry which is preliminary data.</text>
</comment>
<comment type="function">
    <text evidence="1 11">Proton-conducting pore forming subunit of the membrane integral V0 complex of vacuolar ATPase. V-ATPase is responsible for acidifying a variety of intracellular compartments in eukaryotic cells.</text>
</comment>
<evidence type="ECO:0000256" key="8">
    <source>
        <dbReference type="ARBA" id="ARBA00022989"/>
    </source>
</evidence>
<keyword evidence="5 11" id="KW-0926">Vacuole</keyword>
<dbReference type="GO" id="GO:0033179">
    <property type="term" value="C:proton-transporting V-type ATPase, V0 domain"/>
    <property type="evidence" value="ECO:0007669"/>
    <property type="project" value="InterPro"/>
</dbReference>
<keyword evidence="14" id="KW-1185">Reference proteome</keyword>
<dbReference type="Pfam" id="PF00137">
    <property type="entry name" value="ATP-synt_C"/>
    <property type="match status" value="1"/>
</dbReference>
<keyword evidence="9 11" id="KW-0406">Ion transport</keyword>
<dbReference type="PRINTS" id="PR00122">
    <property type="entry name" value="VACATPASE"/>
</dbReference>
<dbReference type="Proteomes" id="UP001163823">
    <property type="component" value="Chromosome 3"/>
</dbReference>
<dbReference type="EMBL" id="JARAOO010000003">
    <property type="protein sequence ID" value="KAJ7976221.1"/>
    <property type="molecule type" value="Genomic_DNA"/>
</dbReference>